<dbReference type="PROSITE" id="PS00886">
    <property type="entry name" value="ILVD_EDD_1"/>
    <property type="match status" value="1"/>
</dbReference>
<comment type="pathway">
    <text evidence="12 15">Amino-acid biosynthesis; L-valine biosynthesis; L-valine from pyruvate: step 3/4.</text>
</comment>
<comment type="catalytic activity">
    <reaction evidence="15">
        <text>(2R,3R)-2,3-dihydroxy-3-methylpentanoate = (S)-3-methyl-2-oxopentanoate + H2O</text>
        <dbReference type="Rhea" id="RHEA:27694"/>
        <dbReference type="ChEBI" id="CHEBI:15377"/>
        <dbReference type="ChEBI" id="CHEBI:35146"/>
        <dbReference type="ChEBI" id="CHEBI:49258"/>
        <dbReference type="EC" id="4.2.1.9"/>
    </reaction>
</comment>
<protein>
    <recommendedName>
        <fullName evidence="14 15">Dihydroxy-acid dehydratase</fullName>
        <shortName evidence="15">DAD</shortName>
        <ecNumber evidence="14 15">4.2.1.9</ecNumber>
    </recommendedName>
</protein>
<comment type="function">
    <text evidence="15">Functions in the biosynthesis of branched-chain amino acids. Catalyzes the dehydration of (2R,3R)-2,3-dihydroxy-3-methylpentanoate (2,3-dihydroxy-3-methylvalerate) into 2-oxo-3-methylpentanoate (2-oxo-3-methylvalerate) and of (2R)-2,3-dihydroxy-3-methylbutanoate (2,3-dihydroxyisovalerate) into 2-oxo-3-methylbutanoate (2-oxoisovalerate), the penultimate precursor to L-isoleucine and L-valine, respectively.</text>
</comment>
<dbReference type="SUPFAM" id="SSF143975">
    <property type="entry name" value="IlvD/EDD N-terminal domain-like"/>
    <property type="match status" value="1"/>
</dbReference>
<evidence type="ECO:0000256" key="15">
    <source>
        <dbReference type="HAMAP-Rule" id="MF_00012"/>
    </source>
</evidence>
<keyword evidence="3 15" id="KW-0028">Amino-acid biosynthesis</keyword>
<comment type="catalytic activity">
    <reaction evidence="11">
        <text>(2R)-2,3-dihydroxy-3-methylbutanoate = 3-methyl-2-oxobutanoate + H2O</text>
        <dbReference type="Rhea" id="RHEA:24809"/>
        <dbReference type="ChEBI" id="CHEBI:11851"/>
        <dbReference type="ChEBI" id="CHEBI:15377"/>
        <dbReference type="ChEBI" id="CHEBI:49072"/>
        <dbReference type="EC" id="4.2.1.9"/>
    </reaction>
    <physiologicalReaction direction="left-to-right" evidence="11">
        <dbReference type="Rhea" id="RHEA:24810"/>
    </physiologicalReaction>
</comment>
<evidence type="ECO:0000256" key="11">
    <source>
        <dbReference type="ARBA" id="ARBA00029304"/>
    </source>
</evidence>
<dbReference type="SUPFAM" id="SSF52016">
    <property type="entry name" value="LeuD/IlvD-like"/>
    <property type="match status" value="1"/>
</dbReference>
<dbReference type="PANTHER" id="PTHR43661">
    <property type="entry name" value="D-XYLONATE DEHYDRATASE"/>
    <property type="match status" value="1"/>
</dbReference>
<gene>
    <name evidence="15 18" type="primary">ilvD</name>
    <name evidence="18" type="ORF">AHTJR_00145</name>
</gene>
<dbReference type="InterPro" id="IPR020558">
    <property type="entry name" value="DiOHA_6PGluconate_deHydtase_CS"/>
</dbReference>
<sequence length="609" mass="65513">MPDYRSKTSTHGRNMAGARGLWRATGMKDEDFGKPIIAVVNSFTQFVPGHVHLKDLGQLVAREIEASGGVAKEFNTIAVDDGIAMGHDGMLYSLPSRDLIADSVEYMVNAHCADAMVCISNCDKITPGMLMAAMRLNIPVVFVSGGPMEAGKVKFRGDEKAIDLVDAMVVAADESYTDEEVAAFERSACPTCGSCSGMFTANSMNCLTEALGLSLPGNGSIVATHANREKLFLRAGRLVVELAKRYYEQNDDSILPRSIATKAAFENAMTLDIAMGGSTNTVLHLLAAAHEAEVDFTMDDIDRLSRQVPVLSKVAPAKSDVHMEDVHRAGGIMAILGELDRANLLNTSCPTVHEKTLKDALDKWDIIRTEDPDVYEFYRSSPGGIPTQVAFSQNRYYSTLDGDREKGVIRNAEHAFSKDGGLAVLYGNIALDGCIVKTAGVDESILKFTGTARVFESQDSAVEAILDHKIVAGDIVVIRYEGPRGGPGMQEMLYPTSYLKSKGLGKDCALITDGRFSGGSSGLSIGHVSPEAAEGGAIGLVEDGDTIQIDIPNRTIHLDVDDATMAHRRTVQEAKGWHPAEERKRKVSKSLKIYALHSTSAAKGAVRVL</sequence>
<dbReference type="GO" id="GO:0009097">
    <property type="term" value="P:isoleucine biosynthetic process"/>
    <property type="evidence" value="ECO:0007669"/>
    <property type="project" value="UniProtKB-UniRule"/>
</dbReference>
<evidence type="ECO:0000256" key="9">
    <source>
        <dbReference type="ARBA" id="ARBA00023239"/>
    </source>
</evidence>
<feature type="domain" description="Dihydroxy-acid/6-phosphogluconate dehydratase N-terminal" evidence="16">
    <location>
        <begin position="34"/>
        <end position="359"/>
    </location>
</feature>
<dbReference type="UniPathway" id="UPA00047">
    <property type="reaction ID" value="UER00057"/>
</dbReference>
<evidence type="ECO:0000256" key="3">
    <source>
        <dbReference type="ARBA" id="ARBA00022605"/>
    </source>
</evidence>
<comment type="similarity">
    <text evidence="2 15">Belongs to the IlvD/Edd family.</text>
</comment>
<dbReference type="PANTHER" id="PTHR43661:SF3">
    <property type="entry name" value="D-XYLONATE DEHYDRATASE YAGF-RELATED"/>
    <property type="match status" value="1"/>
</dbReference>
<dbReference type="GO" id="GO:0000287">
    <property type="term" value="F:magnesium ion binding"/>
    <property type="evidence" value="ECO:0007669"/>
    <property type="project" value="UniProtKB-UniRule"/>
</dbReference>
<dbReference type="NCBIfam" id="NF009103">
    <property type="entry name" value="PRK12448.1"/>
    <property type="match status" value="1"/>
</dbReference>
<dbReference type="GO" id="GO:0004160">
    <property type="term" value="F:dihydroxy-acid dehydratase activity"/>
    <property type="evidence" value="ECO:0007669"/>
    <property type="project" value="UniProtKB-UniRule"/>
</dbReference>
<dbReference type="GO" id="GO:0051537">
    <property type="term" value="F:2 iron, 2 sulfur cluster binding"/>
    <property type="evidence" value="ECO:0007669"/>
    <property type="project" value="UniProtKB-UniRule"/>
</dbReference>
<dbReference type="HAMAP" id="MF_00012">
    <property type="entry name" value="IlvD"/>
    <property type="match status" value="1"/>
</dbReference>
<feature type="active site" description="Proton acceptor" evidence="15">
    <location>
        <position position="517"/>
    </location>
</feature>
<feature type="domain" description="Dihydroxy-acid/6-phosphogluconate dehydratase C-terminal" evidence="17">
    <location>
        <begin position="408"/>
        <end position="605"/>
    </location>
</feature>
<dbReference type="UniPathway" id="UPA00049">
    <property type="reaction ID" value="UER00061"/>
</dbReference>
<dbReference type="NCBIfam" id="TIGR00110">
    <property type="entry name" value="ilvD"/>
    <property type="match status" value="1"/>
</dbReference>
<evidence type="ECO:0000259" key="17">
    <source>
        <dbReference type="Pfam" id="PF24877"/>
    </source>
</evidence>
<comment type="pathway">
    <text evidence="13 15">Amino-acid biosynthesis; L-isoleucine biosynthesis; L-isoleucine from 2-oxobutanoate: step 3/4.</text>
</comment>
<evidence type="ECO:0000256" key="10">
    <source>
        <dbReference type="ARBA" id="ARBA00023304"/>
    </source>
</evidence>
<keyword evidence="5 15" id="KW-0479">Metal-binding</keyword>
<feature type="binding site" evidence="15">
    <location>
        <position position="491"/>
    </location>
    <ligand>
        <name>Mg(2+)</name>
        <dbReference type="ChEBI" id="CHEBI:18420"/>
    </ligand>
</feature>
<reference evidence="18 19" key="1">
    <citation type="submission" date="2019-03" db="EMBL/GenBank/DDBJ databases">
        <title>Complete genome sequence of two outbreak-associated Acinetobacter haemolyticus strains.</title>
        <authorList>
            <person name="Bai L."/>
            <person name="Zhang S.-C."/>
            <person name="Deng Y."/>
            <person name="Song C.-C."/>
            <person name="Kang G.-B."/>
            <person name="Dong Y."/>
            <person name="Wang Y."/>
            <person name="Gao F."/>
            <person name="Huang H."/>
        </authorList>
    </citation>
    <scope>NUCLEOTIDE SEQUENCE [LARGE SCALE GENOMIC DNA]</scope>
    <source>
        <strain evidence="18 19">TJR01</strain>
    </source>
</reference>
<dbReference type="InterPro" id="IPR000581">
    <property type="entry name" value="ILV_EDD_N"/>
</dbReference>
<organism evidence="18 19">
    <name type="scientific">Acinetobacter haemolyticus</name>
    <dbReference type="NCBI Taxonomy" id="29430"/>
    <lineage>
        <taxon>Bacteria</taxon>
        <taxon>Pseudomonadati</taxon>
        <taxon>Pseudomonadota</taxon>
        <taxon>Gammaproteobacteria</taxon>
        <taxon>Moraxellales</taxon>
        <taxon>Moraxellaceae</taxon>
        <taxon>Acinetobacter</taxon>
    </lineage>
</organism>
<evidence type="ECO:0000256" key="7">
    <source>
        <dbReference type="ARBA" id="ARBA00023004"/>
    </source>
</evidence>
<evidence type="ECO:0000313" key="19">
    <source>
        <dbReference type="Proteomes" id="UP000294395"/>
    </source>
</evidence>
<keyword evidence="8 15" id="KW-0411">Iron-sulfur</keyword>
<dbReference type="InterPro" id="IPR056740">
    <property type="entry name" value="ILV_EDD_C"/>
</dbReference>
<feature type="binding site" description="via carbamate group" evidence="15">
    <location>
        <position position="124"/>
    </location>
    <ligand>
        <name>Mg(2+)</name>
        <dbReference type="ChEBI" id="CHEBI:18420"/>
    </ligand>
</feature>
<keyword evidence="7 15" id="KW-0408">Iron</keyword>
<evidence type="ECO:0000256" key="2">
    <source>
        <dbReference type="ARBA" id="ARBA00006486"/>
    </source>
</evidence>
<evidence type="ECO:0000256" key="14">
    <source>
        <dbReference type="ARBA" id="ARBA00029490"/>
    </source>
</evidence>
<name>A0A3R9ENQ6_ACIHA</name>
<keyword evidence="10 15" id="KW-0100">Branched-chain amino acid biosynthesis</keyword>
<feature type="modified residue" description="N6-carboxylysine" evidence="15">
    <location>
        <position position="124"/>
    </location>
</feature>
<dbReference type="Pfam" id="PF00920">
    <property type="entry name" value="ILVD_EDD_N"/>
    <property type="match status" value="1"/>
</dbReference>
<comment type="cofactor">
    <cofactor evidence="15">
        <name>[2Fe-2S] cluster</name>
        <dbReference type="ChEBI" id="CHEBI:190135"/>
    </cofactor>
    <text evidence="15">Binds 1 [2Fe-2S] cluster per subunit. This cluster acts as a Lewis acid cofactor.</text>
</comment>
<dbReference type="GO" id="GO:0005829">
    <property type="term" value="C:cytosol"/>
    <property type="evidence" value="ECO:0007669"/>
    <property type="project" value="TreeGrafter"/>
</dbReference>
<keyword evidence="9 15" id="KW-0456">Lyase</keyword>
<keyword evidence="6 15" id="KW-0460">Magnesium</keyword>
<evidence type="ECO:0000256" key="8">
    <source>
        <dbReference type="ARBA" id="ARBA00023014"/>
    </source>
</evidence>
<evidence type="ECO:0000256" key="12">
    <source>
        <dbReference type="ARBA" id="ARBA00029436"/>
    </source>
</evidence>
<evidence type="ECO:0000256" key="6">
    <source>
        <dbReference type="ARBA" id="ARBA00022842"/>
    </source>
</evidence>
<dbReference type="RefSeq" id="WP_125316892.1">
    <property type="nucleotide sequence ID" value="NZ_CP031979.1"/>
</dbReference>
<evidence type="ECO:0000313" key="18">
    <source>
        <dbReference type="EMBL" id="QBQ14797.1"/>
    </source>
</evidence>
<dbReference type="PROSITE" id="PS00887">
    <property type="entry name" value="ILVD_EDD_2"/>
    <property type="match status" value="1"/>
</dbReference>
<dbReference type="FunFam" id="3.50.30.80:FF:000001">
    <property type="entry name" value="Dihydroxy-acid dehydratase"/>
    <property type="match status" value="1"/>
</dbReference>
<dbReference type="EMBL" id="CP038009">
    <property type="protein sequence ID" value="QBQ14797.1"/>
    <property type="molecule type" value="Genomic_DNA"/>
</dbReference>
<comment type="cofactor">
    <cofactor evidence="1 15">
        <name>Mg(2+)</name>
        <dbReference type="ChEBI" id="CHEBI:18420"/>
    </cofactor>
</comment>
<evidence type="ECO:0000259" key="16">
    <source>
        <dbReference type="Pfam" id="PF00920"/>
    </source>
</evidence>
<dbReference type="Gene3D" id="3.50.30.80">
    <property type="entry name" value="IlvD/EDD C-terminal domain-like"/>
    <property type="match status" value="1"/>
</dbReference>
<dbReference type="InterPro" id="IPR042096">
    <property type="entry name" value="Dihydro-acid_dehy_C"/>
</dbReference>
<dbReference type="Pfam" id="PF24877">
    <property type="entry name" value="ILV_EDD_C"/>
    <property type="match status" value="1"/>
</dbReference>
<evidence type="ECO:0000256" key="5">
    <source>
        <dbReference type="ARBA" id="ARBA00022723"/>
    </source>
</evidence>
<dbReference type="InterPro" id="IPR004404">
    <property type="entry name" value="DihydroxyA_deHydtase"/>
</dbReference>
<dbReference type="InterPro" id="IPR037237">
    <property type="entry name" value="IlvD/EDD_N"/>
</dbReference>
<proteinExistence type="inferred from homology"/>
<evidence type="ECO:0000256" key="4">
    <source>
        <dbReference type="ARBA" id="ARBA00022714"/>
    </source>
</evidence>
<evidence type="ECO:0000256" key="13">
    <source>
        <dbReference type="ARBA" id="ARBA00029437"/>
    </source>
</evidence>
<feature type="binding site" evidence="15">
    <location>
        <position position="123"/>
    </location>
    <ligand>
        <name>Mg(2+)</name>
        <dbReference type="ChEBI" id="CHEBI:18420"/>
    </ligand>
</feature>
<comment type="caution">
    <text evidence="15">Lacks conserved residue(s) required for the propagation of feature annotation.</text>
</comment>
<dbReference type="Proteomes" id="UP000294395">
    <property type="component" value="Chromosome"/>
</dbReference>
<dbReference type="GO" id="GO:0009099">
    <property type="term" value="P:L-valine biosynthetic process"/>
    <property type="evidence" value="ECO:0007669"/>
    <property type="project" value="UniProtKB-UniRule"/>
</dbReference>
<dbReference type="EC" id="4.2.1.9" evidence="14 15"/>
<accession>A0A3R9ENQ6</accession>
<keyword evidence="4 15" id="KW-0001">2Fe-2S</keyword>
<dbReference type="AlphaFoldDB" id="A0A3R9ENQ6"/>
<evidence type="ECO:0000256" key="1">
    <source>
        <dbReference type="ARBA" id="ARBA00001946"/>
    </source>
</evidence>
<comment type="subunit">
    <text evidence="15">Homodimer.</text>
</comment>
<feature type="binding site" evidence="15">
    <location>
        <position position="81"/>
    </location>
    <ligand>
        <name>Mg(2+)</name>
        <dbReference type="ChEBI" id="CHEBI:18420"/>
    </ligand>
</feature>